<feature type="signal peptide" evidence="2">
    <location>
        <begin position="1"/>
        <end position="23"/>
    </location>
</feature>
<dbReference type="PANTHER" id="PTHR10963">
    <property type="entry name" value="GLYCOSYL HYDROLASE-RELATED"/>
    <property type="match status" value="1"/>
</dbReference>
<keyword evidence="4" id="KW-0378">Hydrolase</keyword>
<dbReference type="InterPro" id="IPR000757">
    <property type="entry name" value="Beta-glucanase-like"/>
</dbReference>
<dbReference type="AlphaFoldDB" id="A0A345HE50"/>
<dbReference type="GO" id="GO:0004553">
    <property type="term" value="F:hydrolase activity, hydrolyzing O-glycosyl compounds"/>
    <property type="evidence" value="ECO:0007669"/>
    <property type="project" value="InterPro"/>
</dbReference>
<name>A0A345HE50_9FLAO</name>
<dbReference type="OrthoDB" id="9809583at2"/>
<dbReference type="InterPro" id="IPR013320">
    <property type="entry name" value="ConA-like_dom_sf"/>
</dbReference>
<keyword evidence="5" id="KW-1185">Reference proteome</keyword>
<dbReference type="Gene3D" id="2.60.120.200">
    <property type="match status" value="1"/>
</dbReference>
<gene>
    <name evidence="4" type="ORF">DVK85_11730</name>
</gene>
<proteinExistence type="inferred from homology"/>
<feature type="domain" description="GH16" evidence="3">
    <location>
        <begin position="299"/>
        <end position="547"/>
    </location>
</feature>
<reference evidence="4 5" key="1">
    <citation type="submission" date="2018-07" db="EMBL/GenBank/DDBJ databases">
        <title>Complete genome sequence of Flavobacterium arcticum type strain SM1502T.</title>
        <authorList>
            <person name="Li Y."/>
            <person name="Li D.-D."/>
        </authorList>
    </citation>
    <scope>NUCLEOTIDE SEQUENCE [LARGE SCALE GENOMIC DNA]</scope>
    <source>
        <strain evidence="4 5">SM1502</strain>
    </source>
</reference>
<evidence type="ECO:0000313" key="4">
    <source>
        <dbReference type="EMBL" id="AXG74860.1"/>
    </source>
</evidence>
<comment type="similarity">
    <text evidence="1">Belongs to the glycosyl hydrolase 16 family.</text>
</comment>
<dbReference type="Proteomes" id="UP000253951">
    <property type="component" value="Chromosome"/>
</dbReference>
<keyword evidence="2" id="KW-0732">Signal</keyword>
<dbReference type="InterPro" id="IPR050546">
    <property type="entry name" value="Glycosyl_Hydrlase_16"/>
</dbReference>
<dbReference type="CDD" id="cd08023">
    <property type="entry name" value="GH16_laminarinase_like"/>
    <property type="match status" value="1"/>
</dbReference>
<evidence type="ECO:0000313" key="5">
    <source>
        <dbReference type="Proteomes" id="UP000253951"/>
    </source>
</evidence>
<organism evidence="4 5">
    <name type="scientific">Flavobacterium arcticum</name>
    <dbReference type="NCBI Taxonomy" id="1784713"/>
    <lineage>
        <taxon>Bacteria</taxon>
        <taxon>Pseudomonadati</taxon>
        <taxon>Bacteroidota</taxon>
        <taxon>Flavobacteriia</taxon>
        <taxon>Flavobacteriales</taxon>
        <taxon>Flavobacteriaceae</taxon>
        <taxon>Flavobacterium</taxon>
    </lineage>
</organism>
<feature type="chain" id="PRO_5016675881" evidence="2">
    <location>
        <begin position="24"/>
        <end position="547"/>
    </location>
</feature>
<dbReference type="GO" id="GO:0005975">
    <property type="term" value="P:carbohydrate metabolic process"/>
    <property type="evidence" value="ECO:0007669"/>
    <property type="project" value="InterPro"/>
</dbReference>
<dbReference type="PROSITE" id="PS51257">
    <property type="entry name" value="PROKAR_LIPOPROTEIN"/>
    <property type="match status" value="1"/>
</dbReference>
<dbReference type="PANTHER" id="PTHR10963:SF55">
    <property type="entry name" value="GLYCOSIDE HYDROLASE FAMILY 16 PROTEIN"/>
    <property type="match status" value="1"/>
</dbReference>
<evidence type="ECO:0000256" key="2">
    <source>
        <dbReference type="SAM" id="SignalP"/>
    </source>
</evidence>
<protein>
    <submittedName>
        <fullName evidence="4">Glycoside hydrolase family 16 protein</fullName>
    </submittedName>
</protein>
<dbReference type="EMBL" id="CP031188">
    <property type="protein sequence ID" value="AXG74860.1"/>
    <property type="molecule type" value="Genomic_DNA"/>
</dbReference>
<evidence type="ECO:0000259" key="3">
    <source>
        <dbReference type="PROSITE" id="PS51762"/>
    </source>
</evidence>
<dbReference type="KEGG" id="fat:DVK85_11730"/>
<evidence type="ECO:0000256" key="1">
    <source>
        <dbReference type="ARBA" id="ARBA00006865"/>
    </source>
</evidence>
<dbReference type="SUPFAM" id="SSF49899">
    <property type="entry name" value="Concanavalin A-like lectins/glucanases"/>
    <property type="match status" value="1"/>
</dbReference>
<dbReference type="Pfam" id="PF00722">
    <property type="entry name" value="Glyco_hydro_16"/>
    <property type="match status" value="1"/>
</dbReference>
<dbReference type="RefSeq" id="WP_114678618.1">
    <property type="nucleotide sequence ID" value="NZ_CP031188.1"/>
</dbReference>
<dbReference type="PROSITE" id="PS51762">
    <property type="entry name" value="GH16_2"/>
    <property type="match status" value="1"/>
</dbReference>
<sequence length="547" mass="59719">MKKTLTIIGKCLMLLILVSSCQDDDKTFGSLDAPTNLEATYEIIGQSVEFPNGDGSGNVLLKASAENAISYKYIFPDQSSVTVSSGEYTKRFTTNGVNSYEVTVIAYGKGGVASSLTFMVEDVLSNFNDPETVALLTGGASKVWYWAAATAGHIGVGPNDGSENNGWPSYYSATPFEKAGSEDSDCLYENVLTFTQDGEIVKYTLDNGGRTFFNASYNSVGGEDSSSDLCQPFDTSGEKIAVLGPADAITPQYETTGTQMTFSDGGFMGYYIGTNTYEIVSITENTMTVRAVMGNDASLAWYHIFTTQPPYSDDEPVYDNLVFSDEFDVDGAPDPTIWNMEIGNGTNGWGNNEAQYYRAENAVVQGGNLIITAKQEAFNGFNYTSARMNTHNNFDFTYGKVEMRAKLPTGGGTWPALWMLGSNYQTISWPACGETDIMEHVGNDQNTIHGTLHYPGNSAGNANTSSTVVEGVSDEFHIYTVNWSPNFIRFYVDGNEFKTFANSPEVPYNWDFFLIFNVAMGGSFGGTIDPSFTESSMEVDYVRVYQE</sequence>
<accession>A0A345HE50</accession>